<sequence>MSTPPPDVPLESSEPDGCGQLHPKESPELIKRKLQEFHEFVKEMPQDETAGVHQAQDKCPDQLDDDFKLMFLRAEVFHVDLAAKRYCKYWERRIERFGPDKAFLPLTLDGAFKDDHVAINLGFMQPLGTREPNTGRPLILVDPSHQDRSQHTRESLCRSLWYMVHSVLKDDDVAQRKGVVLVVTGKTVKFGQFDRAQAKMNMESISGCLPLRISVAHMCHPPKFFAIVFAVMKLFLGDTVRKRIRVHSGSDKHVVKTLEKKFGLTKDVLPTELSGAIVVDHQGWVKKRQDAGL</sequence>
<gene>
    <name evidence="3" type="ORF">CAUS1442_LOCUS6644</name>
</gene>
<dbReference type="Gene3D" id="1.10.8.20">
    <property type="entry name" value="N-terminal domain of phosphatidylinositol transfer protein sec14p"/>
    <property type="match status" value="1"/>
</dbReference>
<dbReference type="Pfam" id="PF00650">
    <property type="entry name" value="CRAL_TRIO"/>
    <property type="match status" value="1"/>
</dbReference>
<accession>A0A7R9WVG2</accession>
<feature type="region of interest" description="Disordered" evidence="1">
    <location>
        <begin position="1"/>
        <end position="24"/>
    </location>
</feature>
<dbReference type="GO" id="GO:1902936">
    <property type="term" value="F:phosphatidylinositol bisphosphate binding"/>
    <property type="evidence" value="ECO:0007669"/>
    <property type="project" value="TreeGrafter"/>
</dbReference>
<dbReference type="PANTHER" id="PTHR10174">
    <property type="entry name" value="ALPHA-TOCOPHEROL TRANSFER PROTEIN-RELATED"/>
    <property type="match status" value="1"/>
</dbReference>
<name>A0A7R9WVG2_9STRA</name>
<dbReference type="Gene3D" id="3.40.525.10">
    <property type="entry name" value="CRAL-TRIO lipid binding domain"/>
    <property type="match status" value="1"/>
</dbReference>
<dbReference type="SUPFAM" id="SSF52087">
    <property type="entry name" value="CRAL/TRIO domain"/>
    <property type="match status" value="1"/>
</dbReference>
<dbReference type="EMBL" id="HBEF01010556">
    <property type="protein sequence ID" value="CAD8334539.1"/>
    <property type="molecule type" value="Transcribed_RNA"/>
</dbReference>
<dbReference type="InterPro" id="IPR036273">
    <property type="entry name" value="CRAL/TRIO_N_dom_sf"/>
</dbReference>
<dbReference type="PANTHER" id="PTHR10174:SF208">
    <property type="entry name" value="CRAL-TRIO DOMAIN-CONTAINING PROTEIN DDB_G0278031"/>
    <property type="match status" value="1"/>
</dbReference>
<dbReference type="PRINTS" id="PR00180">
    <property type="entry name" value="CRETINALDHBP"/>
</dbReference>
<organism evidence="3">
    <name type="scientific">Craspedostauros australis</name>
    <dbReference type="NCBI Taxonomy" id="1486917"/>
    <lineage>
        <taxon>Eukaryota</taxon>
        <taxon>Sar</taxon>
        <taxon>Stramenopiles</taxon>
        <taxon>Ochrophyta</taxon>
        <taxon>Bacillariophyta</taxon>
        <taxon>Bacillariophyceae</taxon>
        <taxon>Bacillariophycidae</taxon>
        <taxon>Naviculales</taxon>
        <taxon>Naviculaceae</taxon>
        <taxon>Craspedostauros</taxon>
    </lineage>
</organism>
<evidence type="ECO:0000259" key="2">
    <source>
        <dbReference type="PROSITE" id="PS50191"/>
    </source>
</evidence>
<proteinExistence type="predicted"/>
<dbReference type="PROSITE" id="PS50191">
    <property type="entry name" value="CRAL_TRIO"/>
    <property type="match status" value="1"/>
</dbReference>
<dbReference type="SUPFAM" id="SSF46938">
    <property type="entry name" value="CRAL/TRIO N-terminal domain"/>
    <property type="match status" value="1"/>
</dbReference>
<feature type="domain" description="CRAL-TRIO" evidence="2">
    <location>
        <begin position="127"/>
        <end position="281"/>
    </location>
</feature>
<evidence type="ECO:0000313" key="3">
    <source>
        <dbReference type="EMBL" id="CAD8334539.1"/>
    </source>
</evidence>
<reference evidence="3" key="1">
    <citation type="submission" date="2021-01" db="EMBL/GenBank/DDBJ databases">
        <authorList>
            <person name="Corre E."/>
            <person name="Pelletier E."/>
            <person name="Niang G."/>
            <person name="Scheremetjew M."/>
            <person name="Finn R."/>
            <person name="Kale V."/>
            <person name="Holt S."/>
            <person name="Cochrane G."/>
            <person name="Meng A."/>
            <person name="Brown T."/>
            <person name="Cohen L."/>
        </authorList>
    </citation>
    <scope>NUCLEOTIDE SEQUENCE</scope>
    <source>
        <strain evidence="3">CCMP3328</strain>
    </source>
</reference>
<protein>
    <recommendedName>
        <fullName evidence="2">CRAL-TRIO domain-containing protein</fullName>
    </recommendedName>
</protein>
<dbReference type="InterPro" id="IPR001251">
    <property type="entry name" value="CRAL-TRIO_dom"/>
</dbReference>
<dbReference type="CDD" id="cd00170">
    <property type="entry name" value="SEC14"/>
    <property type="match status" value="1"/>
</dbReference>
<evidence type="ECO:0000256" key="1">
    <source>
        <dbReference type="SAM" id="MobiDB-lite"/>
    </source>
</evidence>
<dbReference type="GO" id="GO:0016020">
    <property type="term" value="C:membrane"/>
    <property type="evidence" value="ECO:0007669"/>
    <property type="project" value="TreeGrafter"/>
</dbReference>
<dbReference type="AlphaFoldDB" id="A0A7R9WVG2"/>
<dbReference type="InterPro" id="IPR036865">
    <property type="entry name" value="CRAL-TRIO_dom_sf"/>
</dbReference>